<reference evidence="3 4" key="1">
    <citation type="submission" date="2017-12" db="EMBL/GenBank/DDBJ databases">
        <title>Phylogenetic diversity of female urinary microbiome.</title>
        <authorList>
            <person name="Thomas-White K."/>
            <person name="Wolfe A.J."/>
        </authorList>
    </citation>
    <scope>NUCLEOTIDE SEQUENCE [LARGE SCALE GENOMIC DNA]</scope>
    <source>
        <strain evidence="3 4">UMB0416</strain>
    </source>
</reference>
<organism evidence="3 4">
    <name type="scientific">Faucicola osloensis</name>
    <name type="common">Moraxella osloensis</name>
    <dbReference type="NCBI Taxonomy" id="34062"/>
    <lineage>
        <taxon>Bacteria</taxon>
        <taxon>Pseudomonadati</taxon>
        <taxon>Pseudomonadota</taxon>
        <taxon>Gammaproteobacteria</taxon>
        <taxon>Moraxellales</taxon>
        <taxon>Moraxellaceae</taxon>
        <taxon>Faucicola</taxon>
    </lineage>
</organism>
<keyword evidence="1" id="KW-0175">Coiled coil</keyword>
<evidence type="ECO:0000259" key="2">
    <source>
        <dbReference type="Pfam" id="PF03869"/>
    </source>
</evidence>
<dbReference type="InterPro" id="IPR005569">
    <property type="entry name" value="Arc_DNA-bd_dom"/>
</dbReference>
<gene>
    <name evidence="3" type="ORF">CYJ96_04615</name>
</gene>
<dbReference type="GO" id="GO:0006355">
    <property type="term" value="P:regulation of DNA-templated transcription"/>
    <property type="evidence" value="ECO:0007669"/>
    <property type="project" value="InterPro"/>
</dbReference>
<evidence type="ECO:0000313" key="3">
    <source>
        <dbReference type="EMBL" id="PKZ69082.1"/>
    </source>
</evidence>
<evidence type="ECO:0000256" key="1">
    <source>
        <dbReference type="SAM" id="Coils"/>
    </source>
</evidence>
<dbReference type="Pfam" id="PF03869">
    <property type="entry name" value="Arc"/>
    <property type="match status" value="1"/>
</dbReference>
<name>A0A2I1RIY0_FAUOS</name>
<protein>
    <recommendedName>
        <fullName evidence="2">Arc-like DNA binding domain-containing protein</fullName>
    </recommendedName>
</protein>
<dbReference type="GO" id="GO:0003677">
    <property type="term" value="F:DNA binding"/>
    <property type="evidence" value="ECO:0007669"/>
    <property type="project" value="InterPro"/>
</dbReference>
<evidence type="ECO:0000313" key="4">
    <source>
        <dbReference type="Proteomes" id="UP000234914"/>
    </source>
</evidence>
<sequence>MSDRHKTVQYQLRLPEKLREKIRISGQENDRSMNADIIARLEQSFATEEQARPLIAADAGWLEEIGVSGDEFAKAMKAIIRNGIDNLERNIDEKRELNGKATNHEIDL</sequence>
<dbReference type="EMBL" id="PKJS01000005">
    <property type="protein sequence ID" value="PKZ69082.1"/>
    <property type="molecule type" value="Genomic_DNA"/>
</dbReference>
<dbReference type="AlphaFoldDB" id="A0A2I1RIY0"/>
<dbReference type="RefSeq" id="WP_101964116.1">
    <property type="nucleotide sequence ID" value="NZ_PKJS01000005.1"/>
</dbReference>
<dbReference type="Gene3D" id="1.10.1220.10">
    <property type="entry name" value="Met repressor-like"/>
    <property type="match status" value="1"/>
</dbReference>
<feature type="domain" description="Arc-like DNA binding" evidence="2">
    <location>
        <begin position="9"/>
        <end position="48"/>
    </location>
</feature>
<dbReference type="Proteomes" id="UP000234914">
    <property type="component" value="Unassembled WGS sequence"/>
</dbReference>
<dbReference type="InterPro" id="IPR010985">
    <property type="entry name" value="Ribbon_hlx_hlx"/>
</dbReference>
<proteinExistence type="predicted"/>
<accession>A0A2I1RIY0</accession>
<comment type="caution">
    <text evidence="3">The sequence shown here is derived from an EMBL/GenBank/DDBJ whole genome shotgun (WGS) entry which is preliminary data.</text>
</comment>
<dbReference type="SUPFAM" id="SSF47598">
    <property type="entry name" value="Ribbon-helix-helix"/>
    <property type="match status" value="1"/>
</dbReference>
<dbReference type="InterPro" id="IPR013321">
    <property type="entry name" value="Arc_rbn_hlx_hlx"/>
</dbReference>
<feature type="coiled-coil region" evidence="1">
    <location>
        <begin position="77"/>
        <end position="104"/>
    </location>
</feature>